<comment type="caution">
    <text evidence="2">The sequence shown here is derived from an EMBL/GenBank/DDBJ whole genome shotgun (WGS) entry which is preliminary data.</text>
</comment>
<evidence type="ECO:0000256" key="1">
    <source>
        <dbReference type="SAM" id="SignalP"/>
    </source>
</evidence>
<keyword evidence="1" id="KW-0732">Signal</keyword>
<name>J9EW13_WUCBA</name>
<evidence type="ECO:0000313" key="2">
    <source>
        <dbReference type="EMBL" id="EJW86786.1"/>
    </source>
</evidence>
<sequence>MWRHCLQNLRVLGLISEVLRTHLPMIPYDPPRTTVGDQKCSLRVPAAKREATLDSTHGEPVPNAQLSRFCSVQLVATCLSQSRSVSMGVWLTTSVGFRSTLRREKQDEERDGDVWLAGLCMSGARL</sequence>
<feature type="signal peptide" evidence="1">
    <location>
        <begin position="1"/>
        <end position="20"/>
    </location>
</feature>
<gene>
    <name evidence="2" type="ORF">WUBG_02302</name>
</gene>
<reference evidence="3" key="1">
    <citation type="submission" date="2012-08" db="EMBL/GenBank/DDBJ databases">
        <title>The Genome Sequence of Wuchereria bancrofti.</title>
        <authorList>
            <person name="Nutman T.B."/>
            <person name="Fink D.L."/>
            <person name="Russ C."/>
            <person name="Young S."/>
            <person name="Zeng Q."/>
            <person name="Koehrsen M."/>
            <person name="Alvarado L."/>
            <person name="Berlin A."/>
            <person name="Chapman S.B."/>
            <person name="Chen Z."/>
            <person name="Freedman E."/>
            <person name="Gellesch M."/>
            <person name="Goldberg J."/>
            <person name="Griggs A."/>
            <person name="Gujja S."/>
            <person name="Heilman E.R."/>
            <person name="Heiman D."/>
            <person name="Hepburn T."/>
            <person name="Howarth C."/>
            <person name="Jen D."/>
            <person name="Larson L."/>
            <person name="Lewis B."/>
            <person name="Mehta T."/>
            <person name="Park D."/>
            <person name="Pearson M."/>
            <person name="Roberts A."/>
            <person name="Saif S."/>
            <person name="Shea T."/>
            <person name="Shenoy N."/>
            <person name="Sisk P."/>
            <person name="Stolte C."/>
            <person name="Sykes S."/>
            <person name="Walk T."/>
            <person name="White J."/>
            <person name="Yandava C."/>
            <person name="Haas B."/>
            <person name="Henn M.R."/>
            <person name="Nusbaum C."/>
            <person name="Birren B."/>
        </authorList>
    </citation>
    <scope>NUCLEOTIDE SEQUENCE [LARGE SCALE GENOMIC DNA]</scope>
    <source>
        <strain evidence="3">NA</strain>
    </source>
</reference>
<evidence type="ECO:0000313" key="3">
    <source>
        <dbReference type="Proteomes" id="UP000004810"/>
    </source>
</evidence>
<dbReference type="Proteomes" id="UP000004810">
    <property type="component" value="Unassembled WGS sequence"/>
</dbReference>
<dbReference type="AlphaFoldDB" id="J9EW13"/>
<feature type="chain" id="PRO_5003822735" evidence="1">
    <location>
        <begin position="21"/>
        <end position="126"/>
    </location>
</feature>
<dbReference type="EMBL" id="ADBV01000604">
    <property type="protein sequence ID" value="EJW86786.1"/>
    <property type="molecule type" value="Genomic_DNA"/>
</dbReference>
<protein>
    <submittedName>
        <fullName evidence="2">Uncharacterized protein</fullName>
    </submittedName>
</protein>
<proteinExistence type="predicted"/>
<organism evidence="2 3">
    <name type="scientific">Wuchereria bancrofti</name>
    <dbReference type="NCBI Taxonomy" id="6293"/>
    <lineage>
        <taxon>Eukaryota</taxon>
        <taxon>Metazoa</taxon>
        <taxon>Ecdysozoa</taxon>
        <taxon>Nematoda</taxon>
        <taxon>Chromadorea</taxon>
        <taxon>Rhabditida</taxon>
        <taxon>Spirurina</taxon>
        <taxon>Spiruromorpha</taxon>
        <taxon>Filarioidea</taxon>
        <taxon>Onchocercidae</taxon>
        <taxon>Wuchereria</taxon>
    </lineage>
</organism>
<accession>J9EW13</accession>